<keyword evidence="1" id="KW-0472">Membrane</keyword>
<name>A0A7W5H1H9_9PORP</name>
<keyword evidence="1" id="KW-0812">Transmembrane</keyword>
<reference evidence="2 3" key="1">
    <citation type="submission" date="2020-08" db="EMBL/GenBank/DDBJ databases">
        <title>Genomic Encyclopedia of Type Strains, Phase IV (KMG-IV): sequencing the most valuable type-strain genomes for metagenomic binning, comparative biology and taxonomic classification.</title>
        <authorList>
            <person name="Goeker M."/>
        </authorList>
    </citation>
    <scope>NUCLEOTIDE SEQUENCE [LARGE SCALE GENOMIC DNA]</scope>
    <source>
        <strain evidence="2 3">DSM 27471</strain>
    </source>
</reference>
<evidence type="ECO:0000313" key="3">
    <source>
        <dbReference type="Proteomes" id="UP000544222"/>
    </source>
</evidence>
<dbReference type="Proteomes" id="UP000544222">
    <property type="component" value="Unassembled WGS sequence"/>
</dbReference>
<keyword evidence="3" id="KW-1185">Reference proteome</keyword>
<keyword evidence="1" id="KW-1133">Transmembrane helix</keyword>
<sequence length="75" mass="8511">MAVVFLIPVFPLTSHLLHFFMLLSKSSLINRTGFPGYYICLQQNGIITLPGSIVSLIMQERRQTAGRCLVPYEIR</sequence>
<gene>
    <name evidence="2" type="ORF">FHX64_001771</name>
</gene>
<dbReference type="AlphaFoldDB" id="A0A7W5H1H9"/>
<evidence type="ECO:0000313" key="2">
    <source>
        <dbReference type="EMBL" id="MBB3187608.1"/>
    </source>
</evidence>
<accession>A0A7W5H1H9</accession>
<comment type="caution">
    <text evidence="2">The sequence shown here is derived from an EMBL/GenBank/DDBJ whole genome shotgun (WGS) entry which is preliminary data.</text>
</comment>
<organism evidence="2 3">
    <name type="scientific">Microbacter margulisiae</name>
    <dbReference type="NCBI Taxonomy" id="1350067"/>
    <lineage>
        <taxon>Bacteria</taxon>
        <taxon>Pseudomonadati</taxon>
        <taxon>Bacteroidota</taxon>
        <taxon>Bacteroidia</taxon>
        <taxon>Bacteroidales</taxon>
        <taxon>Porphyromonadaceae</taxon>
        <taxon>Microbacter</taxon>
    </lineage>
</organism>
<feature type="transmembrane region" description="Helical" evidence="1">
    <location>
        <begin position="6"/>
        <end position="23"/>
    </location>
</feature>
<proteinExistence type="predicted"/>
<dbReference type="EMBL" id="JACHYB010000001">
    <property type="protein sequence ID" value="MBB3187608.1"/>
    <property type="molecule type" value="Genomic_DNA"/>
</dbReference>
<evidence type="ECO:0000256" key="1">
    <source>
        <dbReference type="SAM" id="Phobius"/>
    </source>
</evidence>
<protein>
    <submittedName>
        <fullName evidence="2">Uncharacterized protein</fullName>
    </submittedName>
</protein>